<evidence type="ECO:0000313" key="6">
    <source>
        <dbReference type="Proteomes" id="UP001183648"/>
    </source>
</evidence>
<reference evidence="5 6" key="1">
    <citation type="submission" date="2023-07" db="EMBL/GenBank/DDBJ databases">
        <title>Sequencing the genomes of 1000 actinobacteria strains.</title>
        <authorList>
            <person name="Klenk H.-P."/>
        </authorList>
    </citation>
    <scope>NUCLEOTIDE SEQUENCE [LARGE SCALE GENOMIC DNA]</scope>
    <source>
        <strain evidence="5 6">DSM 19426</strain>
    </source>
</reference>
<keyword evidence="4" id="KW-0812">Transmembrane</keyword>
<comment type="subcellular location">
    <subcellularLocation>
        <location evidence="1">Membrane</location>
    </subcellularLocation>
</comment>
<evidence type="ECO:0000256" key="2">
    <source>
        <dbReference type="ARBA" id="ARBA00023136"/>
    </source>
</evidence>
<sequence length="255" mass="27869">MPPREPGAGEVPADSKVCPYCAEVIKAAAIRCRYCHSDLPPVEEPAVEEPAVEQPPVVEPPVVEPPVVEPPVVEPVETTPDGTKTSRTAGGGPSRPVVLAASALALVLTLVFATMAFLAWRHEQDLQAADDAGRTVRATLPEKLQSVLSYDFQTFDDNRAKALAQLTPSFRKDYEDTLDEIEERARKQRRTQDAQVVAVAVVRAERDEVTTLVFINRTTSTAGSDKQQILQDRANVTVVRRDGSWLIDDISFPTS</sequence>
<name>A0ABU2BR24_9ACTN</name>
<protein>
    <submittedName>
        <fullName evidence="5">Mce-associated membrane protein</fullName>
    </submittedName>
</protein>
<feature type="region of interest" description="Disordered" evidence="3">
    <location>
        <begin position="46"/>
        <end position="92"/>
    </location>
</feature>
<evidence type="ECO:0000313" key="5">
    <source>
        <dbReference type="EMBL" id="MDR7361100.1"/>
    </source>
</evidence>
<evidence type="ECO:0000256" key="3">
    <source>
        <dbReference type="SAM" id="MobiDB-lite"/>
    </source>
</evidence>
<keyword evidence="2 4" id="KW-0472">Membrane</keyword>
<feature type="compositionally biased region" description="Pro residues" evidence="3">
    <location>
        <begin position="57"/>
        <end position="73"/>
    </location>
</feature>
<dbReference type="Proteomes" id="UP001183648">
    <property type="component" value="Unassembled WGS sequence"/>
</dbReference>
<keyword evidence="4" id="KW-1133">Transmembrane helix</keyword>
<comment type="caution">
    <text evidence="5">The sequence shown here is derived from an EMBL/GenBank/DDBJ whole genome shotgun (WGS) entry which is preliminary data.</text>
</comment>
<evidence type="ECO:0000256" key="4">
    <source>
        <dbReference type="SAM" id="Phobius"/>
    </source>
</evidence>
<gene>
    <name evidence="5" type="ORF">J2S63_000653</name>
</gene>
<dbReference type="PANTHER" id="PTHR37042:SF4">
    <property type="entry name" value="OUTER MEMBRANE PROTEIN RV1973"/>
    <property type="match status" value="1"/>
</dbReference>
<accession>A0ABU2BR24</accession>
<evidence type="ECO:0000256" key="1">
    <source>
        <dbReference type="ARBA" id="ARBA00004370"/>
    </source>
</evidence>
<keyword evidence="6" id="KW-1185">Reference proteome</keyword>
<dbReference type="PANTHER" id="PTHR37042">
    <property type="entry name" value="OUTER MEMBRANE PROTEIN RV1973"/>
    <property type="match status" value="1"/>
</dbReference>
<proteinExistence type="predicted"/>
<organism evidence="5 6">
    <name type="scientific">Nocardioides marmoribigeumensis</name>
    <dbReference type="NCBI Taxonomy" id="433649"/>
    <lineage>
        <taxon>Bacteria</taxon>
        <taxon>Bacillati</taxon>
        <taxon>Actinomycetota</taxon>
        <taxon>Actinomycetes</taxon>
        <taxon>Propionibacteriales</taxon>
        <taxon>Nocardioidaceae</taxon>
        <taxon>Nocardioides</taxon>
    </lineage>
</organism>
<feature type="transmembrane region" description="Helical" evidence="4">
    <location>
        <begin position="97"/>
        <end position="120"/>
    </location>
</feature>
<dbReference type="EMBL" id="JAVDYG010000001">
    <property type="protein sequence ID" value="MDR7361100.1"/>
    <property type="molecule type" value="Genomic_DNA"/>
</dbReference>
<dbReference type="RefSeq" id="WP_310298555.1">
    <property type="nucleotide sequence ID" value="NZ_BAAAPS010000002.1"/>
</dbReference>